<dbReference type="EMBL" id="CAJNOK010023280">
    <property type="protein sequence ID" value="CAF1360440.1"/>
    <property type="molecule type" value="Genomic_DNA"/>
</dbReference>
<keyword evidence="1" id="KW-0472">Membrane</keyword>
<feature type="transmembrane region" description="Helical" evidence="1">
    <location>
        <begin position="20"/>
        <end position="38"/>
    </location>
</feature>
<keyword evidence="1" id="KW-1133">Transmembrane helix</keyword>
<accession>A0A814WXV5</accession>
<evidence type="ECO:0000256" key="1">
    <source>
        <dbReference type="SAM" id="Phobius"/>
    </source>
</evidence>
<dbReference type="Proteomes" id="UP000682733">
    <property type="component" value="Unassembled WGS sequence"/>
</dbReference>
<evidence type="ECO:0000313" key="4">
    <source>
        <dbReference type="EMBL" id="CAF3972405.1"/>
    </source>
</evidence>
<dbReference type="Proteomes" id="UP000663829">
    <property type="component" value="Unassembled WGS sequence"/>
</dbReference>
<dbReference type="AlphaFoldDB" id="A0A814WXV5"/>
<comment type="caution">
    <text evidence="2">The sequence shown here is derived from an EMBL/GenBank/DDBJ whole genome shotgun (WGS) entry which is preliminary data.</text>
</comment>
<evidence type="ECO:0000313" key="3">
    <source>
        <dbReference type="EMBL" id="CAF1360440.1"/>
    </source>
</evidence>
<sequence>MLSEYDPRVEYLGSTPNINFWPVISLSFILHMTLFYVIRVPKSMQMPDVSGKILPIVMIKSYILSTFHATISVVSVSMWCWKFDNGLKTTNRVLGGGVKGTGDEYMAYSICISLG</sequence>
<dbReference type="EMBL" id="CAJNOQ010008845">
    <property type="protein sequence ID" value="CAF1208281.1"/>
    <property type="molecule type" value="Genomic_DNA"/>
</dbReference>
<proteinExistence type="predicted"/>
<name>A0A814WXV5_9BILA</name>
<keyword evidence="6" id="KW-1185">Reference proteome</keyword>
<evidence type="ECO:0000313" key="6">
    <source>
        <dbReference type="Proteomes" id="UP000663829"/>
    </source>
</evidence>
<dbReference type="Proteomes" id="UP000681722">
    <property type="component" value="Unassembled WGS sequence"/>
</dbReference>
<reference evidence="2" key="1">
    <citation type="submission" date="2021-02" db="EMBL/GenBank/DDBJ databases">
        <authorList>
            <person name="Nowell W R."/>
        </authorList>
    </citation>
    <scope>NUCLEOTIDE SEQUENCE</scope>
</reference>
<feature type="transmembrane region" description="Helical" evidence="1">
    <location>
        <begin position="59"/>
        <end position="79"/>
    </location>
</feature>
<dbReference type="EMBL" id="CAJOBC010008846">
    <property type="protein sequence ID" value="CAF3972405.1"/>
    <property type="molecule type" value="Genomic_DNA"/>
</dbReference>
<dbReference type="Proteomes" id="UP000677228">
    <property type="component" value="Unassembled WGS sequence"/>
</dbReference>
<keyword evidence="1" id="KW-0812">Transmembrane</keyword>
<dbReference type="EMBL" id="CAJOBA010044932">
    <property type="protein sequence ID" value="CAF4170573.1"/>
    <property type="molecule type" value="Genomic_DNA"/>
</dbReference>
<evidence type="ECO:0000313" key="5">
    <source>
        <dbReference type="EMBL" id="CAF4170573.1"/>
    </source>
</evidence>
<evidence type="ECO:0000313" key="2">
    <source>
        <dbReference type="EMBL" id="CAF1208281.1"/>
    </source>
</evidence>
<protein>
    <submittedName>
        <fullName evidence="2">Uncharacterized protein</fullName>
    </submittedName>
</protein>
<organism evidence="2 6">
    <name type="scientific">Didymodactylos carnosus</name>
    <dbReference type="NCBI Taxonomy" id="1234261"/>
    <lineage>
        <taxon>Eukaryota</taxon>
        <taxon>Metazoa</taxon>
        <taxon>Spiralia</taxon>
        <taxon>Gnathifera</taxon>
        <taxon>Rotifera</taxon>
        <taxon>Eurotatoria</taxon>
        <taxon>Bdelloidea</taxon>
        <taxon>Philodinida</taxon>
        <taxon>Philodinidae</taxon>
        <taxon>Didymodactylos</taxon>
    </lineage>
</organism>
<gene>
    <name evidence="2" type="ORF">GPM918_LOCUS24076</name>
    <name evidence="3" type="ORF">OVA965_LOCUS31217</name>
    <name evidence="4" type="ORF">SRO942_LOCUS24075</name>
    <name evidence="5" type="ORF">TMI583_LOCUS32041</name>
</gene>
<dbReference type="OrthoDB" id="10004405at2759"/>